<keyword evidence="2" id="KW-1185">Reference proteome</keyword>
<gene>
    <name evidence="1" type="ORF">BDN70DRAFT_998496</name>
</gene>
<proteinExistence type="predicted"/>
<protein>
    <submittedName>
        <fullName evidence="1">Uncharacterized protein</fullName>
    </submittedName>
</protein>
<reference evidence="1" key="1">
    <citation type="submission" date="2020-11" db="EMBL/GenBank/DDBJ databases">
        <authorList>
            <consortium name="DOE Joint Genome Institute"/>
            <person name="Ahrendt S."/>
            <person name="Riley R."/>
            <person name="Andreopoulos W."/>
            <person name="Labutti K."/>
            <person name="Pangilinan J."/>
            <person name="Ruiz-Duenas F.J."/>
            <person name="Barrasa J.M."/>
            <person name="Sanchez-Garcia M."/>
            <person name="Camarero S."/>
            <person name="Miyauchi S."/>
            <person name="Serrano A."/>
            <person name="Linde D."/>
            <person name="Babiker R."/>
            <person name="Drula E."/>
            <person name="Ayuso-Fernandez I."/>
            <person name="Pacheco R."/>
            <person name="Padilla G."/>
            <person name="Ferreira P."/>
            <person name="Barriuso J."/>
            <person name="Kellner H."/>
            <person name="Castanera R."/>
            <person name="Alfaro M."/>
            <person name="Ramirez L."/>
            <person name="Pisabarro A.G."/>
            <person name="Kuo A."/>
            <person name="Tritt A."/>
            <person name="Lipzen A."/>
            <person name="He G."/>
            <person name="Yan M."/>
            <person name="Ng V."/>
            <person name="Cullen D."/>
            <person name="Martin F."/>
            <person name="Rosso M.-N."/>
            <person name="Henrissat B."/>
            <person name="Hibbett D."/>
            <person name="Martinez A.T."/>
            <person name="Grigoriev I.V."/>
        </authorList>
    </citation>
    <scope>NUCLEOTIDE SEQUENCE</scope>
    <source>
        <strain evidence="1">CIRM-BRFM 674</strain>
    </source>
</reference>
<dbReference type="Proteomes" id="UP000807469">
    <property type="component" value="Unassembled WGS sequence"/>
</dbReference>
<accession>A0A9P6CM05</accession>
<evidence type="ECO:0000313" key="2">
    <source>
        <dbReference type="Proteomes" id="UP000807469"/>
    </source>
</evidence>
<dbReference type="AlphaFoldDB" id="A0A9P6CM05"/>
<sequence length="207" mass="23829">MSLLFTNMQFPRLKTLSLTSLCTTSWNDKSYGITELYSVLKSSPTVTTLILSDNFLDFTSTQHHYTPWTVRTSSDVPLPIWIYIPYLSHIKLELPDTRLCTETEEAEKISAYIYRAIFRPSFLGLQDPACRIKAITFIIFKQDKSQEQPKWRISETEVAGDVKRIVLDTVQMFLTDAPYLKNVKLYVTEESPKGRSLVLPLEWASGF</sequence>
<evidence type="ECO:0000313" key="1">
    <source>
        <dbReference type="EMBL" id="KAF9471771.1"/>
    </source>
</evidence>
<name>A0A9P6CM05_9AGAR</name>
<organism evidence="1 2">
    <name type="scientific">Pholiota conissans</name>
    <dbReference type="NCBI Taxonomy" id="109636"/>
    <lineage>
        <taxon>Eukaryota</taxon>
        <taxon>Fungi</taxon>
        <taxon>Dikarya</taxon>
        <taxon>Basidiomycota</taxon>
        <taxon>Agaricomycotina</taxon>
        <taxon>Agaricomycetes</taxon>
        <taxon>Agaricomycetidae</taxon>
        <taxon>Agaricales</taxon>
        <taxon>Agaricineae</taxon>
        <taxon>Strophariaceae</taxon>
        <taxon>Pholiota</taxon>
    </lineage>
</organism>
<dbReference type="EMBL" id="MU155624">
    <property type="protein sequence ID" value="KAF9471771.1"/>
    <property type="molecule type" value="Genomic_DNA"/>
</dbReference>
<comment type="caution">
    <text evidence="1">The sequence shown here is derived from an EMBL/GenBank/DDBJ whole genome shotgun (WGS) entry which is preliminary data.</text>
</comment>